<feature type="transmembrane region" description="Helical" evidence="10">
    <location>
        <begin position="6"/>
        <end position="21"/>
    </location>
</feature>
<evidence type="ECO:0000256" key="2">
    <source>
        <dbReference type="ARBA" id="ARBA00009165"/>
    </source>
</evidence>
<evidence type="ECO:0000313" key="12">
    <source>
        <dbReference type="Proteomes" id="UP000282321"/>
    </source>
</evidence>
<sequence length="217" mass="25065">MILFIIVVALIPGLFWLFYFAGKDRYEPEPPLFLIYAFIAGMIAILPADVTELLFKKIILNRYIFYIVVVGLSEEFFKYLSVRLTIYSNREFNEPIDGIVYSTAAALGFATVENMLYMFTMGWKVIFIRSILTTLGHVVFSALWGYPLYKTKMTGKKHYVVTGILLAALFHGLYDIFISSKYLISIFIAIAIVVILYFIMNREMKEMEKESPFRNDA</sequence>
<dbReference type="GO" id="GO:0008233">
    <property type="term" value="F:peptidase activity"/>
    <property type="evidence" value="ECO:0007669"/>
    <property type="project" value="UniProtKB-KW"/>
</dbReference>
<dbReference type="PANTHER" id="PTHR36844">
    <property type="entry name" value="PROTEASE PRSW"/>
    <property type="match status" value="1"/>
</dbReference>
<dbReference type="Proteomes" id="UP000282321">
    <property type="component" value="Unassembled WGS sequence"/>
</dbReference>
<comment type="similarity">
    <text evidence="2">Belongs to the protease PrsW family.</text>
</comment>
<dbReference type="InterPro" id="IPR023596">
    <property type="entry name" value="Peptidase_PrsW_arch/bac"/>
</dbReference>
<keyword evidence="9 10" id="KW-0472">Membrane</keyword>
<keyword evidence="8 10" id="KW-1133">Transmembrane helix</keyword>
<keyword evidence="5" id="KW-0645">Protease</keyword>
<feature type="transmembrane region" description="Helical" evidence="10">
    <location>
        <begin position="126"/>
        <end position="146"/>
    </location>
</feature>
<proteinExistence type="inferred from homology"/>
<evidence type="ECO:0000256" key="3">
    <source>
        <dbReference type="ARBA" id="ARBA00018997"/>
    </source>
</evidence>
<evidence type="ECO:0000256" key="1">
    <source>
        <dbReference type="ARBA" id="ARBA00004651"/>
    </source>
</evidence>
<dbReference type="EMBL" id="QNBC01000001">
    <property type="protein sequence ID" value="RKX68224.1"/>
    <property type="molecule type" value="Genomic_DNA"/>
</dbReference>
<evidence type="ECO:0000256" key="5">
    <source>
        <dbReference type="ARBA" id="ARBA00022670"/>
    </source>
</evidence>
<feature type="transmembrane region" description="Helical" evidence="10">
    <location>
        <begin position="33"/>
        <end position="51"/>
    </location>
</feature>
<dbReference type="PANTHER" id="PTHR36844:SF1">
    <property type="entry name" value="PROTEASE PRSW"/>
    <property type="match status" value="1"/>
</dbReference>
<comment type="caution">
    <text evidence="11">The sequence shown here is derived from an EMBL/GenBank/DDBJ whole genome shotgun (WGS) entry which is preliminary data.</text>
</comment>
<evidence type="ECO:0000256" key="6">
    <source>
        <dbReference type="ARBA" id="ARBA00022692"/>
    </source>
</evidence>
<dbReference type="InterPro" id="IPR026898">
    <property type="entry name" value="PrsW"/>
</dbReference>
<keyword evidence="4" id="KW-1003">Cell membrane</keyword>
<dbReference type="GO" id="GO:0005886">
    <property type="term" value="C:plasma membrane"/>
    <property type="evidence" value="ECO:0007669"/>
    <property type="project" value="UniProtKB-SubCell"/>
</dbReference>
<feature type="transmembrane region" description="Helical" evidence="10">
    <location>
        <begin position="158"/>
        <end position="176"/>
    </location>
</feature>
<protein>
    <recommendedName>
        <fullName evidence="3">Protease PrsW</fullName>
    </recommendedName>
</protein>
<organism evidence="11 12">
    <name type="scientific">candidate division TA06 bacterium</name>
    <dbReference type="NCBI Taxonomy" id="2250710"/>
    <lineage>
        <taxon>Bacteria</taxon>
        <taxon>Bacteria division TA06</taxon>
    </lineage>
</organism>
<feature type="transmembrane region" description="Helical" evidence="10">
    <location>
        <begin position="98"/>
        <end position="120"/>
    </location>
</feature>
<reference evidence="11 12" key="1">
    <citation type="submission" date="2018-06" db="EMBL/GenBank/DDBJ databases">
        <title>Extensive metabolic versatility and redundancy in microbially diverse, dynamic hydrothermal sediments.</title>
        <authorList>
            <person name="Dombrowski N."/>
            <person name="Teske A."/>
            <person name="Baker B.J."/>
        </authorList>
    </citation>
    <scope>NUCLEOTIDE SEQUENCE [LARGE SCALE GENOMIC DNA]</scope>
    <source>
        <strain evidence="11">B35_G9</strain>
    </source>
</reference>
<comment type="subcellular location">
    <subcellularLocation>
        <location evidence="1">Cell membrane</location>
        <topology evidence="1">Multi-pass membrane protein</topology>
    </subcellularLocation>
</comment>
<evidence type="ECO:0000256" key="4">
    <source>
        <dbReference type="ARBA" id="ARBA00022475"/>
    </source>
</evidence>
<evidence type="ECO:0000256" key="7">
    <source>
        <dbReference type="ARBA" id="ARBA00022801"/>
    </source>
</evidence>
<gene>
    <name evidence="11" type="ORF">DRP44_00190</name>
</gene>
<evidence type="ECO:0000256" key="8">
    <source>
        <dbReference type="ARBA" id="ARBA00022989"/>
    </source>
</evidence>
<dbReference type="AlphaFoldDB" id="A0A660SBP4"/>
<evidence type="ECO:0000256" key="9">
    <source>
        <dbReference type="ARBA" id="ARBA00023136"/>
    </source>
</evidence>
<dbReference type="GO" id="GO:0006508">
    <property type="term" value="P:proteolysis"/>
    <property type="evidence" value="ECO:0007669"/>
    <property type="project" value="UniProtKB-KW"/>
</dbReference>
<evidence type="ECO:0000256" key="10">
    <source>
        <dbReference type="SAM" id="Phobius"/>
    </source>
</evidence>
<feature type="transmembrane region" description="Helical" evidence="10">
    <location>
        <begin position="182"/>
        <end position="200"/>
    </location>
</feature>
<dbReference type="PIRSF" id="PIRSF016933">
    <property type="entry name" value="PrsW"/>
    <property type="match status" value="1"/>
</dbReference>
<name>A0A660SBP4_UNCT6</name>
<keyword evidence="6 10" id="KW-0812">Transmembrane</keyword>
<keyword evidence="7" id="KW-0378">Hydrolase</keyword>
<accession>A0A660SBP4</accession>
<evidence type="ECO:0000313" key="11">
    <source>
        <dbReference type="EMBL" id="RKX68224.1"/>
    </source>
</evidence>
<dbReference type="Pfam" id="PF13367">
    <property type="entry name" value="PrsW-protease"/>
    <property type="match status" value="1"/>
</dbReference>